<feature type="transmembrane region" description="Helical" evidence="6">
    <location>
        <begin position="377"/>
        <end position="407"/>
    </location>
</feature>
<dbReference type="Proteomes" id="UP001149719">
    <property type="component" value="Unassembled WGS sequence"/>
</dbReference>
<keyword evidence="3 6" id="KW-0812">Transmembrane</keyword>
<comment type="subcellular location">
    <subcellularLocation>
        <location evidence="1">Cell membrane</location>
        <topology evidence="1">Multi-pass membrane protein</topology>
    </subcellularLocation>
</comment>
<dbReference type="NCBIfam" id="NF008245">
    <property type="entry name" value="PRK11021.1"/>
    <property type="match status" value="1"/>
</dbReference>
<feature type="transmembrane region" description="Helical" evidence="6">
    <location>
        <begin position="90"/>
        <end position="115"/>
    </location>
</feature>
<dbReference type="Gene3D" id="1.20.1740.10">
    <property type="entry name" value="Amino acid/polyamine transporter I"/>
    <property type="match status" value="1"/>
</dbReference>
<feature type="transmembrane region" description="Helical" evidence="6">
    <location>
        <begin position="121"/>
        <end position="139"/>
    </location>
</feature>
<gene>
    <name evidence="7" type="primary">yjeH</name>
    <name evidence="7" type="ORF">O1D97_06125</name>
</gene>
<keyword evidence="5 6" id="KW-0472">Membrane</keyword>
<dbReference type="PANTHER" id="PTHR42770:SF13">
    <property type="entry name" value="L-METHIONINE_BRANCHED-CHAIN AMINO ACID EXPORTER YJEH"/>
    <property type="match status" value="1"/>
</dbReference>
<dbReference type="EMBL" id="JAPUBN010000011">
    <property type="protein sequence ID" value="MCZ2721236.1"/>
    <property type="molecule type" value="Genomic_DNA"/>
</dbReference>
<protein>
    <submittedName>
        <fullName evidence="7">L-methionine/branched-chain amino acid transporter</fullName>
    </submittedName>
</protein>
<feature type="transmembrane region" description="Helical" evidence="6">
    <location>
        <begin position="40"/>
        <end position="62"/>
    </location>
</feature>
<evidence type="ECO:0000256" key="1">
    <source>
        <dbReference type="ARBA" id="ARBA00004651"/>
    </source>
</evidence>
<dbReference type="InterPro" id="IPR002293">
    <property type="entry name" value="AA/rel_permease1"/>
</dbReference>
<dbReference type="InterPro" id="IPR050367">
    <property type="entry name" value="APC_superfamily"/>
</dbReference>
<keyword evidence="2" id="KW-1003">Cell membrane</keyword>
<feature type="transmembrane region" description="Helical" evidence="6">
    <location>
        <begin position="316"/>
        <end position="338"/>
    </location>
</feature>
<evidence type="ECO:0000256" key="4">
    <source>
        <dbReference type="ARBA" id="ARBA00022989"/>
    </source>
</evidence>
<keyword evidence="4 6" id="KW-1133">Transmembrane helix</keyword>
<comment type="caution">
    <text evidence="7">The sequence shown here is derived from an EMBL/GenBank/DDBJ whole genome shotgun (WGS) entry which is preliminary data.</text>
</comment>
<feature type="transmembrane region" description="Helical" evidence="6">
    <location>
        <begin position="188"/>
        <end position="208"/>
    </location>
</feature>
<evidence type="ECO:0000256" key="2">
    <source>
        <dbReference type="ARBA" id="ARBA00022475"/>
    </source>
</evidence>
<accession>A0ABT4JS80</accession>
<evidence type="ECO:0000256" key="5">
    <source>
        <dbReference type="ARBA" id="ARBA00023136"/>
    </source>
</evidence>
<proteinExistence type="predicted"/>
<organism evidence="7 8">
    <name type="scientific">Marinomonas phaeophyticola</name>
    <dbReference type="NCBI Taxonomy" id="3004091"/>
    <lineage>
        <taxon>Bacteria</taxon>
        <taxon>Pseudomonadati</taxon>
        <taxon>Pseudomonadota</taxon>
        <taxon>Gammaproteobacteria</taxon>
        <taxon>Oceanospirillales</taxon>
        <taxon>Oceanospirillaceae</taxon>
        <taxon>Marinomonas</taxon>
    </lineage>
</organism>
<feature type="transmembrane region" description="Helical" evidence="6">
    <location>
        <begin position="271"/>
        <end position="295"/>
    </location>
</feature>
<feature type="transmembrane region" description="Helical" evidence="6">
    <location>
        <begin position="220"/>
        <end position="242"/>
    </location>
</feature>
<dbReference type="PIRSF" id="PIRSF006060">
    <property type="entry name" value="AA_transporter"/>
    <property type="match status" value="1"/>
</dbReference>
<feature type="transmembrane region" description="Helical" evidence="6">
    <location>
        <begin position="344"/>
        <end position="365"/>
    </location>
</feature>
<evidence type="ECO:0000256" key="6">
    <source>
        <dbReference type="SAM" id="Phobius"/>
    </source>
</evidence>
<feature type="transmembrane region" description="Helical" evidence="6">
    <location>
        <begin position="12"/>
        <end position="34"/>
    </location>
</feature>
<evidence type="ECO:0000313" key="7">
    <source>
        <dbReference type="EMBL" id="MCZ2721236.1"/>
    </source>
</evidence>
<dbReference type="PANTHER" id="PTHR42770">
    <property type="entry name" value="AMINO ACID TRANSPORTER-RELATED"/>
    <property type="match status" value="1"/>
</dbReference>
<dbReference type="Pfam" id="PF13520">
    <property type="entry name" value="AA_permease_2"/>
    <property type="match status" value="1"/>
</dbReference>
<reference evidence="7" key="1">
    <citation type="submission" date="2022-12" db="EMBL/GenBank/DDBJ databases">
        <title>Marinomonas 15G1-11 sp. nov, isolated from marine algae.</title>
        <authorList>
            <person name="Butt M."/>
            <person name="Choi D.G."/>
            <person name="Kim J.M."/>
            <person name="Lee J.K."/>
            <person name="Baek J.H."/>
            <person name="Jeon C.O."/>
        </authorList>
    </citation>
    <scope>NUCLEOTIDE SEQUENCE</scope>
    <source>
        <strain evidence="7">15G1-11</strain>
    </source>
</reference>
<evidence type="ECO:0000313" key="8">
    <source>
        <dbReference type="Proteomes" id="UP001149719"/>
    </source>
</evidence>
<keyword evidence="8" id="KW-1185">Reference proteome</keyword>
<sequence length="424" mass="45818">MNEFKKTLGPWQGIAMTITTFVGTGLMVLPAMSVTEAGNFAFYSWLITVLIIIPIAIVFALLGSRFPSSGGASHYIGQAFGETAEKAVGWLFLSILLVGPSVAIKVCAYYLAIVLNLSGEWVLTLSVVTIIGLLLFGIIGIQTSAKIQTMIAVVMVMAVILLAFQGNIMASTETIHTPLSIPEWQQALSAVSVVFWCFLGIEVMAHMGAEFKNPAKDFPIAMLGGITVVVLTYLTLVLLISWHHTYGSEMQDSQSIALLVEKLMGLTASKWFSAGAFLISFANTAIYILGFGRMVQALSNKKAMPSYFKTLNKYGSPGRGIVLVCAVCLLSTVATEILNLELSWLIEMTNGTFLIIYLLATIASWKLFNGKLKLLSCLSLSACLVIAYQIGLGMLFAAVALTVAYLWEHFQSTKLISASINSEV</sequence>
<evidence type="ECO:0000256" key="3">
    <source>
        <dbReference type="ARBA" id="ARBA00022692"/>
    </source>
</evidence>
<name>A0ABT4JS80_9GAMM</name>
<feature type="transmembrane region" description="Helical" evidence="6">
    <location>
        <begin position="151"/>
        <end position="168"/>
    </location>
</feature>